<evidence type="ECO:0000313" key="3">
    <source>
        <dbReference type="EMBL" id="MET4576538.1"/>
    </source>
</evidence>
<keyword evidence="4" id="KW-1185">Reference proteome</keyword>
<dbReference type="InterPro" id="IPR042100">
    <property type="entry name" value="Bug_dom1"/>
</dbReference>
<dbReference type="PANTHER" id="PTHR42928:SF5">
    <property type="entry name" value="BLR1237 PROTEIN"/>
    <property type="match status" value="1"/>
</dbReference>
<reference evidence="3 4" key="1">
    <citation type="submission" date="2024-06" db="EMBL/GenBank/DDBJ databases">
        <title>Sorghum-associated microbial communities from plants grown in Nebraska, USA.</title>
        <authorList>
            <person name="Schachtman D."/>
        </authorList>
    </citation>
    <scope>NUCLEOTIDE SEQUENCE [LARGE SCALE GENOMIC DNA]</scope>
    <source>
        <strain evidence="3 4">2709</strain>
    </source>
</reference>
<feature type="signal peptide" evidence="2">
    <location>
        <begin position="1"/>
        <end position="21"/>
    </location>
</feature>
<comment type="caution">
    <text evidence="3">The sequence shown here is derived from an EMBL/GenBank/DDBJ whole genome shotgun (WGS) entry which is preliminary data.</text>
</comment>
<keyword evidence="2" id="KW-0732">Signal</keyword>
<sequence>MKIRFALALSMTALIPLTAVAQAYPTKAITIVVPFPAGGTLDNLTRSIAQKLGENLKQPVLVDNKPGAGTTIGTEFVARAKPDGYTFGMVANSFTINPSLYDNLRYNTTEDFIPIAMLAYTPHVLVASPQVGITQLGELVESAKKSPGKISFASFGSGTSSHIAIEVFKSLAKIDVSHVPYKGQAPALNDLLGGHVNMMFANLPDVLPHIQSGKLRAIAIVNDVRTKTAPNIPTFKELGYASFQSNSWYGMIAPKSTPASVISKIDSELKSIVKSEEIQKRLAEQGLEVASMSSADFRKFIADEIKKSEKIVKASGATVN</sequence>
<keyword evidence="3" id="KW-0675">Receptor</keyword>
<dbReference type="CDD" id="cd13578">
    <property type="entry name" value="PBP2_Bug27"/>
    <property type="match status" value="1"/>
</dbReference>
<dbReference type="RefSeq" id="WP_354442614.1">
    <property type="nucleotide sequence ID" value="NZ_JBEPSH010000003.1"/>
</dbReference>
<accession>A0ABV2Q7H7</accession>
<protein>
    <submittedName>
        <fullName evidence="3">Tripartite-type tricarboxylate transporter receptor subunit TctC</fullName>
    </submittedName>
</protein>
<dbReference type="Gene3D" id="3.40.190.10">
    <property type="entry name" value="Periplasmic binding protein-like II"/>
    <property type="match status" value="1"/>
</dbReference>
<gene>
    <name evidence="3" type="ORF">ABIE13_001647</name>
</gene>
<dbReference type="Proteomes" id="UP001549320">
    <property type="component" value="Unassembled WGS sequence"/>
</dbReference>
<dbReference type="PANTHER" id="PTHR42928">
    <property type="entry name" value="TRICARBOXYLATE-BINDING PROTEIN"/>
    <property type="match status" value="1"/>
</dbReference>
<evidence type="ECO:0000256" key="2">
    <source>
        <dbReference type="SAM" id="SignalP"/>
    </source>
</evidence>
<dbReference type="Pfam" id="PF03401">
    <property type="entry name" value="TctC"/>
    <property type="match status" value="1"/>
</dbReference>
<dbReference type="InterPro" id="IPR005064">
    <property type="entry name" value="BUG"/>
</dbReference>
<organism evidence="3 4">
    <name type="scientific">Ottowia thiooxydans</name>
    <dbReference type="NCBI Taxonomy" id="219182"/>
    <lineage>
        <taxon>Bacteria</taxon>
        <taxon>Pseudomonadati</taxon>
        <taxon>Pseudomonadota</taxon>
        <taxon>Betaproteobacteria</taxon>
        <taxon>Burkholderiales</taxon>
        <taxon>Comamonadaceae</taxon>
        <taxon>Ottowia</taxon>
    </lineage>
</organism>
<feature type="chain" id="PRO_5045767936" evidence="2">
    <location>
        <begin position="22"/>
        <end position="320"/>
    </location>
</feature>
<evidence type="ECO:0000256" key="1">
    <source>
        <dbReference type="ARBA" id="ARBA00006987"/>
    </source>
</evidence>
<dbReference type="PIRSF" id="PIRSF017082">
    <property type="entry name" value="YflP"/>
    <property type="match status" value="1"/>
</dbReference>
<proteinExistence type="inferred from homology"/>
<dbReference type="Gene3D" id="3.40.190.150">
    <property type="entry name" value="Bordetella uptake gene, domain 1"/>
    <property type="match status" value="1"/>
</dbReference>
<name>A0ABV2Q7H7_9BURK</name>
<dbReference type="SUPFAM" id="SSF53850">
    <property type="entry name" value="Periplasmic binding protein-like II"/>
    <property type="match status" value="1"/>
</dbReference>
<dbReference type="EMBL" id="JBEPSH010000003">
    <property type="protein sequence ID" value="MET4576538.1"/>
    <property type="molecule type" value="Genomic_DNA"/>
</dbReference>
<comment type="similarity">
    <text evidence="1">Belongs to the UPF0065 (bug) family.</text>
</comment>
<evidence type="ECO:0000313" key="4">
    <source>
        <dbReference type="Proteomes" id="UP001549320"/>
    </source>
</evidence>